<organism evidence="1 2">
    <name type="scientific">Porphyridium purpureum</name>
    <name type="common">Red alga</name>
    <name type="synonym">Porphyridium cruentum</name>
    <dbReference type="NCBI Taxonomy" id="35688"/>
    <lineage>
        <taxon>Eukaryota</taxon>
        <taxon>Rhodophyta</taxon>
        <taxon>Bangiophyceae</taxon>
        <taxon>Porphyridiales</taxon>
        <taxon>Porphyridiaceae</taxon>
        <taxon>Porphyridium</taxon>
    </lineage>
</organism>
<keyword evidence="2" id="KW-1185">Reference proteome</keyword>
<dbReference type="InterPro" id="IPR007263">
    <property type="entry name" value="DCC1-like"/>
</dbReference>
<dbReference type="Pfam" id="PF04134">
    <property type="entry name" value="DCC1-like"/>
    <property type="match status" value="1"/>
</dbReference>
<dbReference type="Proteomes" id="UP000324585">
    <property type="component" value="Unassembled WGS sequence"/>
</dbReference>
<proteinExistence type="predicted"/>
<dbReference type="EMBL" id="VRMN01000005">
    <property type="protein sequence ID" value="KAA8493975.1"/>
    <property type="molecule type" value="Genomic_DNA"/>
</dbReference>
<comment type="caution">
    <text evidence="1">The sequence shown here is derived from an EMBL/GenBank/DDBJ whole genome shotgun (WGS) entry which is preliminary data.</text>
</comment>
<sequence>MSARQTAYVAVQAASNSARDVSRASTVAVCRRAVSMSAVTSSAAAAARSPSAVVRTLEDANAYLEGVKGYKVGKTPVVLYDGVCNLCNGGVAATLRLDRQRKFRYAALQSTAGQALLVRAGRDPEDLSTMVVIGADGKTAHIMSDAVLTIGKELGFPLNALAMIVALLTPKKLRDYIYMNGLSKNRYSLFGKRDECTLVHPSYNEQFIHADRAKDHLAMSKTK</sequence>
<dbReference type="PANTHER" id="PTHR33639">
    <property type="entry name" value="THIOL-DISULFIDE OXIDOREDUCTASE DCC"/>
    <property type="match status" value="1"/>
</dbReference>
<name>A0A5J4YRR9_PORPP</name>
<protein>
    <submittedName>
        <fullName evidence="1">DCC family protein</fullName>
    </submittedName>
</protein>
<gene>
    <name evidence="1" type="ORF">FVE85_3950</name>
</gene>
<accession>A0A5J4YRR9</accession>
<evidence type="ECO:0000313" key="1">
    <source>
        <dbReference type="EMBL" id="KAA8493975.1"/>
    </source>
</evidence>
<dbReference type="GO" id="GO:0015035">
    <property type="term" value="F:protein-disulfide reductase activity"/>
    <property type="evidence" value="ECO:0007669"/>
    <property type="project" value="InterPro"/>
</dbReference>
<dbReference type="PANTHER" id="PTHR33639:SF2">
    <property type="entry name" value="DUF393 DOMAIN-CONTAINING PROTEIN"/>
    <property type="match status" value="1"/>
</dbReference>
<reference evidence="2" key="1">
    <citation type="journal article" date="2019" name="Nat. Commun.">
        <title>Expansion of phycobilisome linker gene families in mesophilic red algae.</title>
        <authorList>
            <person name="Lee J."/>
            <person name="Kim D."/>
            <person name="Bhattacharya D."/>
            <person name="Yoon H.S."/>
        </authorList>
    </citation>
    <scope>NUCLEOTIDE SEQUENCE [LARGE SCALE GENOMIC DNA]</scope>
    <source>
        <strain evidence="2">CCMP 1328</strain>
    </source>
</reference>
<evidence type="ECO:0000313" key="2">
    <source>
        <dbReference type="Proteomes" id="UP000324585"/>
    </source>
</evidence>
<dbReference type="OMA" id="YDGVCNM"/>
<dbReference type="InterPro" id="IPR052927">
    <property type="entry name" value="DCC_oxidoreductase"/>
</dbReference>
<dbReference type="OrthoDB" id="410458at2759"/>
<dbReference type="AlphaFoldDB" id="A0A5J4YRR9"/>